<dbReference type="RefSeq" id="WP_377131730.1">
    <property type="nucleotide sequence ID" value="NZ_JBHSFI010000001.1"/>
</dbReference>
<evidence type="ECO:0000259" key="1">
    <source>
        <dbReference type="Pfam" id="PF04213"/>
    </source>
</evidence>
<gene>
    <name evidence="2" type="ORF">ACFO6V_02235</name>
</gene>
<evidence type="ECO:0000313" key="3">
    <source>
        <dbReference type="Proteomes" id="UP001596011"/>
    </source>
</evidence>
<feature type="domain" description="Htaa" evidence="1">
    <location>
        <begin position="2"/>
        <end position="151"/>
    </location>
</feature>
<dbReference type="EMBL" id="JBHSFI010000001">
    <property type="protein sequence ID" value="MFC4627035.1"/>
    <property type="molecule type" value="Genomic_DNA"/>
</dbReference>
<proteinExistence type="predicted"/>
<evidence type="ECO:0000313" key="2">
    <source>
        <dbReference type="EMBL" id="MFC4627035.1"/>
    </source>
</evidence>
<dbReference type="Pfam" id="PF04213">
    <property type="entry name" value="HtaA"/>
    <property type="match status" value="1"/>
</dbReference>
<name>A0ABV9HE10_9MICO</name>
<organism evidence="2 3">
    <name type="scientific">Promicromonospora alba</name>
    <dbReference type="NCBI Taxonomy" id="1616110"/>
    <lineage>
        <taxon>Bacteria</taxon>
        <taxon>Bacillati</taxon>
        <taxon>Actinomycetota</taxon>
        <taxon>Actinomycetes</taxon>
        <taxon>Micrococcales</taxon>
        <taxon>Promicromonosporaceae</taxon>
        <taxon>Promicromonospora</taxon>
    </lineage>
</organism>
<dbReference type="Proteomes" id="UP001596011">
    <property type="component" value="Unassembled WGS sequence"/>
</dbReference>
<keyword evidence="3" id="KW-1185">Reference proteome</keyword>
<dbReference type="InterPro" id="IPR007331">
    <property type="entry name" value="Htaa"/>
</dbReference>
<comment type="caution">
    <text evidence="2">The sequence shown here is derived from an EMBL/GenBank/DDBJ whole genome shotgun (WGS) entry which is preliminary data.</text>
</comment>
<sequence length="156" mass="16611">MAHLDWEIKASLLMYVMGAPGGRIVQDDAVGGSGASFHFPLDPERSPDPTVDAGLFAFTGSVVFIGHFGSFVGEVADIEVTAPADGGPDWTMSIRDRDADVRTDAFRLAGAPERSDDGTRLTWQQVELTDEGAKLWGGSYPAATPFEPLTIDLTPA</sequence>
<protein>
    <submittedName>
        <fullName evidence="2">HtaA domain-containing protein</fullName>
    </submittedName>
</protein>
<reference evidence="3" key="1">
    <citation type="journal article" date="2019" name="Int. J. Syst. Evol. Microbiol.">
        <title>The Global Catalogue of Microorganisms (GCM) 10K type strain sequencing project: providing services to taxonomists for standard genome sequencing and annotation.</title>
        <authorList>
            <consortium name="The Broad Institute Genomics Platform"/>
            <consortium name="The Broad Institute Genome Sequencing Center for Infectious Disease"/>
            <person name="Wu L."/>
            <person name="Ma J."/>
        </authorList>
    </citation>
    <scope>NUCLEOTIDE SEQUENCE [LARGE SCALE GENOMIC DNA]</scope>
    <source>
        <strain evidence="3">CCUG 42722</strain>
    </source>
</reference>
<accession>A0ABV9HE10</accession>